<feature type="region of interest" description="Disordered" evidence="1">
    <location>
        <begin position="33"/>
        <end position="54"/>
    </location>
</feature>
<comment type="caution">
    <text evidence="2">The sequence shown here is derived from an EMBL/GenBank/DDBJ whole genome shotgun (WGS) entry which is preliminary data.</text>
</comment>
<sequence length="80" mass="8637">MIVIKASGSTDVKALRRLAADLSADEVDVAPEEIQPAMPRRRRRPSVSTLPGASIAPGTQAAILELRQVEVEPRGQYDLT</sequence>
<dbReference type="Proteomes" id="UP001559025">
    <property type="component" value="Unassembled WGS sequence"/>
</dbReference>
<evidence type="ECO:0000256" key="1">
    <source>
        <dbReference type="SAM" id="MobiDB-lite"/>
    </source>
</evidence>
<evidence type="ECO:0000313" key="2">
    <source>
        <dbReference type="EMBL" id="MEX4009415.1"/>
    </source>
</evidence>
<reference evidence="2 3" key="1">
    <citation type="submission" date="2024-01" db="EMBL/GenBank/DDBJ databases">
        <title>New evidence supports the origin of RcGTA from prophage.</title>
        <authorList>
            <person name="Xu Y."/>
            <person name="Liu B."/>
            <person name="Chen F."/>
        </authorList>
    </citation>
    <scope>NUCLEOTIDE SEQUENCE [LARGE SCALE GENOMIC DNA]</scope>
    <source>
        <strain evidence="2 3">CBW1107-2</strain>
    </source>
</reference>
<gene>
    <name evidence="2" type="ORF">V1479_19050</name>
</gene>
<dbReference type="EMBL" id="JAZHFV010000006">
    <property type="protein sequence ID" value="MEX4009415.1"/>
    <property type="molecule type" value="Genomic_DNA"/>
</dbReference>
<accession>A0ABV3WXK4</accession>
<name>A0ABV3WXK4_9HYPH</name>
<organism evidence="2 3">
    <name type="scientific">Neoaquamicrobium sediminum</name>
    <dbReference type="NCBI Taxonomy" id="1849104"/>
    <lineage>
        <taxon>Bacteria</taxon>
        <taxon>Pseudomonadati</taxon>
        <taxon>Pseudomonadota</taxon>
        <taxon>Alphaproteobacteria</taxon>
        <taxon>Hyphomicrobiales</taxon>
        <taxon>Phyllobacteriaceae</taxon>
        <taxon>Neoaquamicrobium</taxon>
    </lineage>
</organism>
<protein>
    <submittedName>
        <fullName evidence="2">Uncharacterized protein</fullName>
    </submittedName>
</protein>
<proteinExistence type="predicted"/>
<dbReference type="RefSeq" id="WP_368804336.1">
    <property type="nucleotide sequence ID" value="NZ_CBDDTD010000001.1"/>
</dbReference>
<keyword evidence="3" id="KW-1185">Reference proteome</keyword>
<evidence type="ECO:0000313" key="3">
    <source>
        <dbReference type="Proteomes" id="UP001559025"/>
    </source>
</evidence>